<evidence type="ECO:0000256" key="3">
    <source>
        <dbReference type="ARBA" id="ARBA00022801"/>
    </source>
</evidence>
<keyword evidence="2 11" id="KW-0547">Nucleotide-binding</keyword>
<dbReference type="SUPFAM" id="SSF52540">
    <property type="entry name" value="P-loop containing nucleoside triphosphate hydrolases"/>
    <property type="match status" value="1"/>
</dbReference>
<evidence type="ECO:0000256" key="10">
    <source>
        <dbReference type="ARBA" id="ARBA00048988"/>
    </source>
</evidence>
<dbReference type="InterPro" id="IPR014016">
    <property type="entry name" value="UvrD-like_ATP-bd"/>
</dbReference>
<feature type="domain" description="UvrD-like helicase C-terminal" evidence="13">
    <location>
        <begin position="305"/>
        <end position="568"/>
    </location>
</feature>
<dbReference type="Gene3D" id="1.10.10.160">
    <property type="match status" value="1"/>
</dbReference>
<dbReference type="Gene3D" id="1.10.486.10">
    <property type="entry name" value="PCRA, domain 4"/>
    <property type="match status" value="1"/>
</dbReference>
<dbReference type="GO" id="GO:0043138">
    <property type="term" value="F:3'-5' DNA helicase activity"/>
    <property type="evidence" value="ECO:0007669"/>
    <property type="project" value="UniProtKB-EC"/>
</dbReference>
<organism evidence="14 15">
    <name type="scientific">Bacillus phage JL</name>
    <dbReference type="NCBI Taxonomy" id="1296655"/>
    <lineage>
        <taxon>Viruses</taxon>
        <taxon>Duplodnaviria</taxon>
        <taxon>Heunggongvirae</taxon>
        <taxon>Uroviricota</taxon>
        <taxon>Caudoviricetes</taxon>
        <taxon>Herelleviridae</taxon>
        <taxon>Spounavirinae</taxon>
        <taxon>Siminovitchvirus</taxon>
        <taxon>Siminovitchvirus JL</taxon>
    </lineage>
</organism>
<dbReference type="Pfam" id="PF00580">
    <property type="entry name" value="UvrD-helicase"/>
    <property type="match status" value="1"/>
</dbReference>
<evidence type="ECO:0000313" key="14">
    <source>
        <dbReference type="EMBL" id="AGR46865.1"/>
    </source>
</evidence>
<dbReference type="InterPro" id="IPR027417">
    <property type="entry name" value="P-loop_NTPase"/>
</dbReference>
<comment type="similarity">
    <text evidence="1">Belongs to the helicase family. UvrD subfamily.</text>
</comment>
<dbReference type="InterPro" id="IPR014017">
    <property type="entry name" value="DNA_helicase_UvrD-like_C"/>
</dbReference>
<dbReference type="KEGG" id="vg:26642317"/>
<evidence type="ECO:0000256" key="7">
    <source>
        <dbReference type="ARBA" id="ARBA00023235"/>
    </source>
</evidence>
<evidence type="ECO:0000259" key="12">
    <source>
        <dbReference type="PROSITE" id="PS51198"/>
    </source>
</evidence>
<comment type="catalytic activity">
    <reaction evidence="10">
        <text>ATP + H2O = ADP + phosphate + H(+)</text>
        <dbReference type="Rhea" id="RHEA:13065"/>
        <dbReference type="ChEBI" id="CHEBI:15377"/>
        <dbReference type="ChEBI" id="CHEBI:15378"/>
        <dbReference type="ChEBI" id="CHEBI:30616"/>
        <dbReference type="ChEBI" id="CHEBI:43474"/>
        <dbReference type="ChEBI" id="CHEBI:456216"/>
        <dbReference type="EC" id="5.6.2.4"/>
    </reaction>
</comment>
<dbReference type="GO" id="GO:0003677">
    <property type="term" value="F:DNA binding"/>
    <property type="evidence" value="ECO:0007669"/>
    <property type="project" value="UniProtKB-KW"/>
</dbReference>
<protein>
    <recommendedName>
        <fullName evidence="9">DNA 3'-5' helicase</fullName>
        <ecNumber evidence="9">5.6.2.4</ecNumber>
    </recommendedName>
</protein>
<dbReference type="CDD" id="cd17932">
    <property type="entry name" value="DEXQc_UvrD"/>
    <property type="match status" value="1"/>
</dbReference>
<keyword evidence="6" id="KW-0238">DNA-binding</keyword>
<keyword evidence="3 11" id="KW-0378">Hydrolase</keyword>
<evidence type="ECO:0000256" key="2">
    <source>
        <dbReference type="ARBA" id="ARBA00022741"/>
    </source>
</evidence>
<evidence type="ECO:0000256" key="6">
    <source>
        <dbReference type="ARBA" id="ARBA00023125"/>
    </source>
</evidence>
<dbReference type="GO" id="GO:0000725">
    <property type="term" value="P:recombinational repair"/>
    <property type="evidence" value="ECO:0007669"/>
    <property type="project" value="TreeGrafter"/>
</dbReference>
<evidence type="ECO:0000313" key="15">
    <source>
        <dbReference type="Proteomes" id="UP000015092"/>
    </source>
</evidence>
<dbReference type="CDD" id="cd18807">
    <property type="entry name" value="SF1_C_UvrD"/>
    <property type="match status" value="1"/>
</dbReference>
<evidence type="ECO:0000256" key="8">
    <source>
        <dbReference type="ARBA" id="ARBA00034617"/>
    </source>
</evidence>
<evidence type="ECO:0000256" key="5">
    <source>
        <dbReference type="ARBA" id="ARBA00022840"/>
    </source>
</evidence>
<reference evidence="14 15" key="1">
    <citation type="journal article" date="2014" name="Genome Announc.">
        <title>Genome Sequences of Three Novel Bacillus cereus Bacteriophages.</title>
        <authorList>
            <person name="Grose J.H."/>
            <person name="Jensen J.D."/>
            <person name="Merrill B.D."/>
            <person name="Fisher J.N."/>
            <person name="Burnett S.H."/>
            <person name="Breakwell D.P."/>
        </authorList>
    </citation>
    <scope>NUCLEOTIDE SEQUENCE [LARGE SCALE GENOMIC DNA]</scope>
</reference>
<evidence type="ECO:0000256" key="1">
    <source>
        <dbReference type="ARBA" id="ARBA00009922"/>
    </source>
</evidence>
<feature type="domain" description="UvrD-like helicase ATP-binding" evidence="12">
    <location>
        <begin position="6"/>
        <end position="304"/>
    </location>
</feature>
<dbReference type="GeneID" id="26642317"/>
<dbReference type="Proteomes" id="UP000015092">
    <property type="component" value="Segment"/>
</dbReference>
<keyword evidence="5 11" id="KW-0067">ATP-binding</keyword>
<dbReference type="Pfam" id="PF13361">
    <property type="entry name" value="UvrD_C"/>
    <property type="match status" value="1"/>
</dbReference>
<dbReference type="EC" id="5.6.2.4" evidence="9"/>
<dbReference type="RefSeq" id="YP_009215975.1">
    <property type="nucleotide sequence ID" value="NC_028982.1"/>
</dbReference>
<comment type="catalytic activity">
    <reaction evidence="8">
        <text>Couples ATP hydrolysis with the unwinding of duplex DNA by translocating in the 3'-5' direction.</text>
        <dbReference type="EC" id="5.6.2.4"/>
    </reaction>
</comment>
<keyword evidence="15" id="KW-1185">Reference proteome</keyword>
<proteinExistence type="inferred from homology"/>
<dbReference type="GO" id="GO:0016787">
    <property type="term" value="F:hydrolase activity"/>
    <property type="evidence" value="ECO:0007669"/>
    <property type="project" value="UniProtKB-UniRule"/>
</dbReference>
<dbReference type="OrthoDB" id="6401at10239"/>
<dbReference type="PROSITE" id="PS51198">
    <property type="entry name" value="UVRD_HELICASE_ATP_BIND"/>
    <property type="match status" value="1"/>
</dbReference>
<sequence length="676" mass="77665">MSKFIDGLNPSQETAVLAVEGRVQINAVAGSGKTRVLTHRVAHMITDLKIKPKHIMMTTFTKKASEEMEERLSKLIPQMKLMQLTIGTTHSIGYRILKKEYEALGDSRMWAFKKKDGVLMGNSQKYFAESIVKAIMMDRTIEFSIKEELRDMPIPGLLKVVGLTKNNGQNYQDFEEENSGKGTRMDCYIEFFRRYEITKQSQDKIDGDDMLYLLWKLFKEHPEVLKKYQDIYKYILVDEAQDSNSLQYELMSMLAYPENNLFIVGDDDQSMYGFRGAKPEQFIEFSSAYKNVQSIALEDNYRSNPAILQIANNLIKHNTKRIKKTLKAHKQDNSDCTALSVFRDETEEAKQVVDDIKIQIEKKGRGHKDIAILYRTNSQSRALEDELIMSGLPYVIHGGISFYERKEIKDIVSYLKLAIDPHADAAFKRVYNVPSRYLGKVFFEKVKSYDGSHWEAITSGKLSLKGYETNGILSFTEVVRELQELLRKDSTPTDLVNHLLDNAGYREYILGEDDEEESNRLENIETLKYVLDRYENVEDFLDYIEMMTSQAKHSIDGVQLMTIHKSKGLEFPVAFCVGVSEGVLPHFRAVESENDGKPLAIEEERRLLYVGITRAESEVYISCLQSYNGRRCMVSRFAKELGMSAFSAKKINEEYQSRVLDPILKEQQEMRGAVGE</sequence>
<name>S5MMD7_9CAUD</name>
<keyword evidence="7" id="KW-0413">Isomerase</keyword>
<dbReference type="Gene3D" id="3.40.50.300">
    <property type="entry name" value="P-loop containing nucleotide triphosphate hydrolases"/>
    <property type="match status" value="2"/>
</dbReference>
<evidence type="ECO:0000259" key="13">
    <source>
        <dbReference type="PROSITE" id="PS51217"/>
    </source>
</evidence>
<dbReference type="PROSITE" id="PS51217">
    <property type="entry name" value="UVRD_HELICASE_CTER"/>
    <property type="match status" value="1"/>
</dbReference>
<dbReference type="EMBL" id="KC595512">
    <property type="protein sequence ID" value="AGR46865.1"/>
    <property type="molecule type" value="Genomic_DNA"/>
</dbReference>
<dbReference type="InterPro" id="IPR000212">
    <property type="entry name" value="DNA_helicase_UvrD/REP"/>
</dbReference>
<dbReference type="GO" id="GO:0005524">
    <property type="term" value="F:ATP binding"/>
    <property type="evidence" value="ECO:0007669"/>
    <property type="project" value="UniProtKB-UniRule"/>
</dbReference>
<evidence type="ECO:0000256" key="11">
    <source>
        <dbReference type="PROSITE-ProRule" id="PRU00560"/>
    </source>
</evidence>
<evidence type="ECO:0000256" key="9">
    <source>
        <dbReference type="ARBA" id="ARBA00034808"/>
    </source>
</evidence>
<keyword evidence="4 11" id="KW-0347">Helicase</keyword>
<dbReference type="InterPro" id="IPR013986">
    <property type="entry name" value="DExx_box_DNA_helicase_dom_sf"/>
</dbReference>
<feature type="binding site" evidence="11">
    <location>
        <begin position="27"/>
        <end position="34"/>
    </location>
    <ligand>
        <name>ATP</name>
        <dbReference type="ChEBI" id="CHEBI:30616"/>
    </ligand>
</feature>
<dbReference type="PANTHER" id="PTHR11070">
    <property type="entry name" value="UVRD / RECB / PCRA DNA HELICASE FAMILY MEMBER"/>
    <property type="match status" value="1"/>
</dbReference>
<accession>S5MMD7</accession>
<gene>
    <name evidence="14" type="ORF">JL_199</name>
</gene>
<evidence type="ECO:0000256" key="4">
    <source>
        <dbReference type="ARBA" id="ARBA00022806"/>
    </source>
</evidence>
<dbReference type="PANTHER" id="PTHR11070:SF2">
    <property type="entry name" value="ATP-DEPENDENT DNA HELICASE SRS2"/>
    <property type="match status" value="1"/>
</dbReference>